<protein>
    <submittedName>
        <fullName evidence="2">Flagellar motor switch protein FliM</fullName>
    </submittedName>
</protein>
<sequence>MESSSKISIPDYQPLSIESLGKPIHVIRDKLDDLISTSCNGLTYELQNWLKTHHAEANINLVSLHTFTPSEMDKSFISTFRHDGGGRVFIHTDSQTLIKLADSFYDAKMERSHTSLNNSDLRLQEKIGRLIINWLAPEEMWSDCEFEPAQGTGLYATIDVNLNDHQGTIHVKLDELLVATLTEQLDLQPKESMYEPFCQSLASTPVKLNVLLSKKTMPLSELISLQPNDVLPIELLSSAPVSIGQEHLFSGRVAENDGQLVLILNQDKESF</sequence>
<dbReference type="EMBL" id="JXXR01000001">
    <property type="protein sequence ID" value="KJY78176.1"/>
    <property type="molecule type" value="Genomic_DNA"/>
</dbReference>
<dbReference type="Pfam" id="PF01052">
    <property type="entry name" value="FliMN_C"/>
    <property type="match status" value="1"/>
</dbReference>
<dbReference type="InterPro" id="IPR001543">
    <property type="entry name" value="FliN-like_C"/>
</dbReference>
<gene>
    <name evidence="2" type="ORF">TW71_03900</name>
</gene>
<keyword evidence="2" id="KW-0282">Flagellum</keyword>
<dbReference type="RefSeq" id="WP_006963032.1">
    <property type="nucleotide sequence ID" value="NZ_CP063051.1"/>
</dbReference>
<feature type="domain" description="Flagellar motor switch protein FliN-like C-terminal" evidence="1">
    <location>
        <begin position="200"/>
        <end position="262"/>
    </location>
</feature>
<dbReference type="SUPFAM" id="SSF101801">
    <property type="entry name" value="Surface presentation of antigens (SPOA)"/>
    <property type="match status" value="1"/>
</dbReference>
<evidence type="ECO:0000259" key="1">
    <source>
        <dbReference type="Pfam" id="PF01052"/>
    </source>
</evidence>
<organism evidence="2">
    <name type="scientific">Vibrio coralliilyticus</name>
    <dbReference type="NCBI Taxonomy" id="190893"/>
    <lineage>
        <taxon>Bacteria</taxon>
        <taxon>Pseudomonadati</taxon>
        <taxon>Pseudomonadota</taxon>
        <taxon>Gammaproteobacteria</taxon>
        <taxon>Vibrionales</taxon>
        <taxon>Vibrionaceae</taxon>
        <taxon>Vibrio</taxon>
    </lineage>
</organism>
<dbReference type="AlphaFoldDB" id="A0A837GCH5"/>
<evidence type="ECO:0000313" key="2">
    <source>
        <dbReference type="EMBL" id="KJY78176.1"/>
    </source>
</evidence>
<reference evidence="2" key="1">
    <citation type="journal article" date="2015" name="BMC Genomics">
        <title>Genome mining reveals unlocked bioactive potential of marine Gram-negative bacteria.</title>
        <authorList>
            <person name="Machado H."/>
            <person name="Sonnenschein E.C."/>
            <person name="Melchiorsen J."/>
            <person name="Gram L."/>
        </authorList>
    </citation>
    <scope>NUCLEOTIDE SEQUENCE</scope>
    <source>
        <strain evidence="2">S2052</strain>
    </source>
</reference>
<dbReference type="Gene3D" id="2.30.330.10">
    <property type="entry name" value="SpoA-like"/>
    <property type="match status" value="1"/>
</dbReference>
<proteinExistence type="predicted"/>
<keyword evidence="2" id="KW-0966">Cell projection</keyword>
<keyword evidence="2" id="KW-0969">Cilium</keyword>
<dbReference type="InterPro" id="IPR036429">
    <property type="entry name" value="SpoA-like_sf"/>
</dbReference>
<comment type="caution">
    <text evidence="2">The sequence shown here is derived from an EMBL/GenBank/DDBJ whole genome shotgun (WGS) entry which is preliminary data.</text>
</comment>
<name>A0A837GCH5_9VIBR</name>
<accession>A0A837GCH5</accession>